<evidence type="ECO:0000256" key="1">
    <source>
        <dbReference type="SAM" id="Phobius"/>
    </source>
</evidence>
<reference evidence="3" key="1">
    <citation type="journal article" date="2017" name="Genome Biol.">
        <title>Comparative genomics reveals high biological diversity and specific adaptations in the industrially and medically important fungal genus Aspergillus.</title>
        <authorList>
            <person name="de Vries R.P."/>
            <person name="Riley R."/>
            <person name="Wiebenga A."/>
            <person name="Aguilar-Osorio G."/>
            <person name="Amillis S."/>
            <person name="Uchima C.A."/>
            <person name="Anderluh G."/>
            <person name="Asadollahi M."/>
            <person name="Askin M."/>
            <person name="Barry K."/>
            <person name="Battaglia E."/>
            <person name="Bayram O."/>
            <person name="Benocci T."/>
            <person name="Braus-Stromeyer S.A."/>
            <person name="Caldana C."/>
            <person name="Canovas D."/>
            <person name="Cerqueira G.C."/>
            <person name="Chen F."/>
            <person name="Chen W."/>
            <person name="Choi C."/>
            <person name="Clum A."/>
            <person name="Dos Santos R.A."/>
            <person name="Damasio A.R."/>
            <person name="Diallinas G."/>
            <person name="Emri T."/>
            <person name="Fekete E."/>
            <person name="Flipphi M."/>
            <person name="Freyberg S."/>
            <person name="Gallo A."/>
            <person name="Gournas C."/>
            <person name="Habgood R."/>
            <person name="Hainaut M."/>
            <person name="Harispe M.L."/>
            <person name="Henrissat B."/>
            <person name="Hilden K.S."/>
            <person name="Hope R."/>
            <person name="Hossain A."/>
            <person name="Karabika E."/>
            <person name="Karaffa L."/>
            <person name="Karanyi Z."/>
            <person name="Krasevec N."/>
            <person name="Kuo A."/>
            <person name="Kusch H."/>
            <person name="LaButti K."/>
            <person name="Lagendijk E.L."/>
            <person name="Lapidus A."/>
            <person name="Levasseur A."/>
            <person name="Lindquist E."/>
            <person name="Lipzen A."/>
            <person name="Logrieco A.F."/>
            <person name="MacCabe A."/>
            <person name="Maekelae M.R."/>
            <person name="Malavazi I."/>
            <person name="Melin P."/>
            <person name="Meyer V."/>
            <person name="Mielnichuk N."/>
            <person name="Miskei M."/>
            <person name="Molnar A.P."/>
            <person name="Mule G."/>
            <person name="Ngan C.Y."/>
            <person name="Orejas M."/>
            <person name="Orosz E."/>
            <person name="Ouedraogo J.P."/>
            <person name="Overkamp K.M."/>
            <person name="Park H.-S."/>
            <person name="Perrone G."/>
            <person name="Piumi F."/>
            <person name="Punt P.J."/>
            <person name="Ram A.F."/>
            <person name="Ramon A."/>
            <person name="Rauscher S."/>
            <person name="Record E."/>
            <person name="Riano-Pachon D.M."/>
            <person name="Robert V."/>
            <person name="Roehrig J."/>
            <person name="Ruller R."/>
            <person name="Salamov A."/>
            <person name="Salih N.S."/>
            <person name="Samson R.A."/>
            <person name="Sandor E."/>
            <person name="Sanguinetti M."/>
            <person name="Schuetze T."/>
            <person name="Sepcic K."/>
            <person name="Shelest E."/>
            <person name="Sherlock G."/>
            <person name="Sophianopoulou V."/>
            <person name="Squina F.M."/>
            <person name="Sun H."/>
            <person name="Susca A."/>
            <person name="Todd R.B."/>
            <person name="Tsang A."/>
            <person name="Unkles S.E."/>
            <person name="van de Wiele N."/>
            <person name="van Rossen-Uffink D."/>
            <person name="Oliveira J.V."/>
            <person name="Vesth T.C."/>
            <person name="Visser J."/>
            <person name="Yu J.-H."/>
            <person name="Zhou M."/>
            <person name="Andersen M.R."/>
            <person name="Archer D.B."/>
            <person name="Baker S.E."/>
            <person name="Benoit I."/>
            <person name="Brakhage A.A."/>
            <person name="Braus G.H."/>
            <person name="Fischer R."/>
            <person name="Frisvad J.C."/>
            <person name="Goldman G.H."/>
            <person name="Houbraken J."/>
            <person name="Oakley B."/>
            <person name="Pocsi I."/>
            <person name="Scazzocchio C."/>
            <person name="Seiboth B."/>
            <person name="vanKuyk P.A."/>
            <person name="Wortman J."/>
            <person name="Dyer P.S."/>
            <person name="Grigoriev I.V."/>
        </authorList>
    </citation>
    <scope>NUCLEOTIDE SEQUENCE [LARGE SCALE GENOMIC DNA]</scope>
    <source>
        <strain evidence="3">CBS 101740 / IMI 381727 / IBT 21946</strain>
    </source>
</reference>
<dbReference type="GeneID" id="93575258"/>
<dbReference type="AlphaFoldDB" id="A0A1L9UA05"/>
<dbReference type="Proteomes" id="UP000184499">
    <property type="component" value="Unassembled WGS sequence"/>
</dbReference>
<feature type="transmembrane region" description="Helical" evidence="1">
    <location>
        <begin position="62"/>
        <end position="83"/>
    </location>
</feature>
<evidence type="ECO:0000313" key="2">
    <source>
        <dbReference type="EMBL" id="OJJ68519.1"/>
    </source>
</evidence>
<name>A0A1L9UA05_ASPBC</name>
<keyword evidence="1" id="KW-0472">Membrane</keyword>
<dbReference type="RefSeq" id="XP_067475768.1">
    <property type="nucleotide sequence ID" value="XM_067622770.1"/>
</dbReference>
<keyword evidence="1" id="KW-0812">Transmembrane</keyword>
<keyword evidence="3" id="KW-1185">Reference proteome</keyword>
<evidence type="ECO:0000313" key="3">
    <source>
        <dbReference type="Proteomes" id="UP000184499"/>
    </source>
</evidence>
<accession>A0A1L9UA05</accession>
<keyword evidence="1" id="KW-1133">Transmembrane helix</keyword>
<gene>
    <name evidence="2" type="ORF">ASPBRDRAFT_303827</name>
</gene>
<organism evidence="2 3">
    <name type="scientific">Aspergillus brasiliensis (strain CBS 101740 / IMI 381727 / IBT 21946)</name>
    <dbReference type="NCBI Taxonomy" id="767769"/>
    <lineage>
        <taxon>Eukaryota</taxon>
        <taxon>Fungi</taxon>
        <taxon>Dikarya</taxon>
        <taxon>Ascomycota</taxon>
        <taxon>Pezizomycotina</taxon>
        <taxon>Eurotiomycetes</taxon>
        <taxon>Eurotiomycetidae</taxon>
        <taxon>Eurotiales</taxon>
        <taxon>Aspergillaceae</taxon>
        <taxon>Aspergillus</taxon>
        <taxon>Aspergillus subgen. Circumdati</taxon>
    </lineage>
</organism>
<feature type="transmembrane region" description="Helical" evidence="1">
    <location>
        <begin position="16"/>
        <end position="41"/>
    </location>
</feature>
<sequence length="176" mass="20021">MGYISERSGTWPRWPVLLLLAGLVSSPFFVPFSFLVVIHLLSKIIVHRIDHHHHHYQLITNIIIIIIVIDCHCHCHCQYTIIAGSRASGFIWFDFHSFLFACVSICLKEMPASVSSFFSLAHVQYIFIHIGHGWAVGCGCTKDVGIYIYSGKKGQKNDKTLLTHDVYVLSESMHCY</sequence>
<feature type="transmembrane region" description="Helical" evidence="1">
    <location>
        <begin position="89"/>
        <end position="107"/>
    </location>
</feature>
<proteinExistence type="predicted"/>
<protein>
    <submittedName>
        <fullName evidence="2">Uncharacterized protein</fullName>
    </submittedName>
</protein>
<dbReference type="VEuPathDB" id="FungiDB:ASPBRDRAFT_303827"/>
<dbReference type="EMBL" id="KV878690">
    <property type="protein sequence ID" value="OJJ68519.1"/>
    <property type="molecule type" value="Genomic_DNA"/>
</dbReference>